<dbReference type="Proteomes" id="UP001596086">
    <property type="component" value="Unassembled WGS sequence"/>
</dbReference>
<comment type="caution">
    <text evidence="2">The sequence shown here is derived from an EMBL/GenBank/DDBJ whole genome shotgun (WGS) entry which is preliminary data.</text>
</comment>
<dbReference type="EMBL" id="JBHSMZ010000014">
    <property type="protein sequence ID" value="MFC5550329.1"/>
    <property type="molecule type" value="Genomic_DNA"/>
</dbReference>
<evidence type="ECO:0000313" key="3">
    <source>
        <dbReference type="Proteomes" id="UP001596086"/>
    </source>
</evidence>
<dbReference type="RefSeq" id="WP_379772753.1">
    <property type="nucleotide sequence ID" value="NZ_JBHSMZ010000014.1"/>
</dbReference>
<proteinExistence type="predicted"/>
<protein>
    <recommendedName>
        <fullName evidence="4">Tle cognate immunity protein 4 C-terminal domain-containing protein</fullName>
    </recommendedName>
</protein>
<sequence length="279" mass="30186">MQTTTTPAQAIQSTTGRTFQLRPSSPRDWAGEWPTDRSGDIFVSETVGNCDGSVFGYWLGDKTLACEGVIPAIQAHMDDHDVVGTRVIFGFPEDAHSSLKADLAEMKQRAAKAGLLAVREGIRVRVKSNQARIGGDKYPGREGVVQSENGTTGDYWNVRLAATARAQERVELFSLDALEVLTTTDELAALPPMSGKAFASQLDKAGSLLLAGASYALVPHKVDGLPDGWAINVAYPDGTRKTFGLHHPLTRSLALRVAAQDAMDWWLNRREAQPQVTLG</sequence>
<gene>
    <name evidence="2" type="ORF">ACFPO9_17570</name>
</gene>
<evidence type="ECO:0000313" key="2">
    <source>
        <dbReference type="EMBL" id="MFC5550329.1"/>
    </source>
</evidence>
<accession>A0ABW0S1G1</accession>
<name>A0ABW0S1G1_9BURK</name>
<reference evidence="3" key="1">
    <citation type="journal article" date="2019" name="Int. J. Syst. Evol. Microbiol.">
        <title>The Global Catalogue of Microorganisms (GCM) 10K type strain sequencing project: providing services to taxonomists for standard genome sequencing and annotation.</title>
        <authorList>
            <consortium name="The Broad Institute Genomics Platform"/>
            <consortium name="The Broad Institute Genome Sequencing Center for Infectious Disease"/>
            <person name="Wu L."/>
            <person name="Ma J."/>
        </authorList>
    </citation>
    <scope>NUCLEOTIDE SEQUENCE [LARGE SCALE GENOMIC DNA]</scope>
    <source>
        <strain evidence="3">CGMCC 4.5798</strain>
    </source>
</reference>
<organism evidence="2 3">
    <name type="scientific">Massilia aerilata</name>
    <dbReference type="NCBI Taxonomy" id="453817"/>
    <lineage>
        <taxon>Bacteria</taxon>
        <taxon>Pseudomonadati</taxon>
        <taxon>Pseudomonadota</taxon>
        <taxon>Betaproteobacteria</taxon>
        <taxon>Burkholderiales</taxon>
        <taxon>Oxalobacteraceae</taxon>
        <taxon>Telluria group</taxon>
        <taxon>Massilia</taxon>
    </lineage>
</organism>
<keyword evidence="3" id="KW-1185">Reference proteome</keyword>
<feature type="compositionally biased region" description="Polar residues" evidence="1">
    <location>
        <begin position="1"/>
        <end position="23"/>
    </location>
</feature>
<evidence type="ECO:0008006" key="4">
    <source>
        <dbReference type="Google" id="ProtNLM"/>
    </source>
</evidence>
<feature type="region of interest" description="Disordered" evidence="1">
    <location>
        <begin position="1"/>
        <end position="31"/>
    </location>
</feature>
<evidence type="ECO:0000256" key="1">
    <source>
        <dbReference type="SAM" id="MobiDB-lite"/>
    </source>
</evidence>